<dbReference type="RefSeq" id="WP_031780282.1">
    <property type="nucleotide sequence ID" value="NZ_CAJDZP010000001.1"/>
</dbReference>
<evidence type="ECO:0000313" key="3">
    <source>
        <dbReference type="Proteomes" id="UP000596337"/>
    </source>
</evidence>
<organism evidence="2 3">
    <name type="scientific">Vibrio diabolicus</name>
    <dbReference type="NCBI Taxonomy" id="50719"/>
    <lineage>
        <taxon>Bacteria</taxon>
        <taxon>Pseudomonadati</taxon>
        <taxon>Pseudomonadota</taxon>
        <taxon>Gammaproteobacteria</taxon>
        <taxon>Vibrionales</taxon>
        <taxon>Vibrionaceae</taxon>
        <taxon>Vibrio</taxon>
        <taxon>Vibrio diabolicus subgroup</taxon>
    </lineage>
</organism>
<feature type="transmembrane region" description="Helical" evidence="1">
    <location>
        <begin position="37"/>
        <end position="58"/>
    </location>
</feature>
<accession>A0AA92R907</accession>
<proteinExistence type="predicted"/>
<gene>
    <name evidence="2" type="ORF">JOS67_16750</name>
</gene>
<dbReference type="EMBL" id="CP069197">
    <property type="protein sequence ID" value="QRG85297.1"/>
    <property type="molecule type" value="Genomic_DNA"/>
</dbReference>
<dbReference type="Proteomes" id="UP000596337">
    <property type="component" value="Chromosome 2"/>
</dbReference>
<keyword evidence="1" id="KW-0472">Membrane</keyword>
<reference evidence="2 3" key="1">
    <citation type="submission" date="2021-01" db="EMBL/GenBank/DDBJ databases">
        <title>Characterization of a novel blaVMB-2- harboring plasmid in Vibrio diabolicus.</title>
        <authorList>
            <person name="Liu M."/>
        </authorList>
    </citation>
    <scope>NUCLEOTIDE SEQUENCE [LARGE SCALE GENOMIC DNA]</scope>
    <source>
        <strain evidence="2 3">SLV18</strain>
    </source>
</reference>
<protein>
    <submittedName>
        <fullName evidence="2">DUF2391 family protein</fullName>
    </submittedName>
</protein>
<evidence type="ECO:0000313" key="2">
    <source>
        <dbReference type="EMBL" id="QRG85297.1"/>
    </source>
</evidence>
<keyword evidence="1" id="KW-0812">Transmembrane</keyword>
<dbReference type="InterPro" id="IPR024464">
    <property type="entry name" value="DUF2391"/>
</dbReference>
<feature type="transmembrane region" description="Helical" evidence="1">
    <location>
        <begin position="105"/>
        <end position="125"/>
    </location>
</feature>
<dbReference type="AlphaFoldDB" id="A0AA92R907"/>
<dbReference type="Pfam" id="PF09622">
    <property type="entry name" value="DUF2391"/>
    <property type="match status" value="1"/>
</dbReference>
<sequence length="131" mass="14395">MSSHFNLEDASQVLVGAFALAVPISFSEEAWRLGESLPMANLLMLLSLSVIFLSFFAYQSVFQSHIKNRVSIFIFRVVIAYSIAAIVVALVLFCLDKLPLLSDPLVAIKRVIVITMPASMGAIVVDSFDKE</sequence>
<feature type="transmembrane region" description="Helical" evidence="1">
    <location>
        <begin position="70"/>
        <end position="93"/>
    </location>
</feature>
<name>A0AA92R907_9VIBR</name>
<keyword evidence="1" id="KW-1133">Transmembrane helix</keyword>
<evidence type="ECO:0000256" key="1">
    <source>
        <dbReference type="SAM" id="Phobius"/>
    </source>
</evidence>